<evidence type="ECO:0000256" key="1">
    <source>
        <dbReference type="ARBA" id="ARBA00023002"/>
    </source>
</evidence>
<dbReference type="InParanoid" id="A0A1Y2EEJ7"/>
<dbReference type="AlphaFoldDB" id="A0A1Y2EEJ7"/>
<dbReference type="RefSeq" id="XP_040719646.1">
    <property type="nucleotide sequence ID" value="XM_040864860.1"/>
</dbReference>
<dbReference type="InterPro" id="IPR023210">
    <property type="entry name" value="NADP_OxRdtase_dom"/>
</dbReference>
<keyword evidence="1" id="KW-0560">Oxidoreductase</keyword>
<dbReference type="STRING" id="1141098.A0A1Y2EEJ7"/>
<dbReference type="SUPFAM" id="SSF51430">
    <property type="entry name" value="NAD(P)-linked oxidoreductase"/>
    <property type="match status" value="1"/>
</dbReference>
<keyword evidence="4" id="KW-1185">Reference proteome</keyword>
<dbReference type="Proteomes" id="UP000193689">
    <property type="component" value="Unassembled WGS sequence"/>
</dbReference>
<dbReference type="GO" id="GO:0016491">
    <property type="term" value="F:oxidoreductase activity"/>
    <property type="evidence" value="ECO:0007669"/>
    <property type="project" value="UniProtKB-KW"/>
</dbReference>
<comment type="caution">
    <text evidence="3">The sequence shown here is derived from an EMBL/GenBank/DDBJ whole genome shotgun (WGS) entry which is preliminary data.</text>
</comment>
<dbReference type="PROSITE" id="PS00063">
    <property type="entry name" value="ALDOKETO_REDUCTASE_3"/>
    <property type="match status" value="1"/>
</dbReference>
<proteinExistence type="predicted"/>
<sequence>MELVSKVEKLSEKKGCKMGQIAVGWVLAVAKRPGVPTIVPIPRSTNPNRIRENATILYLTNEELADIDRILEGFIPSGDRYPKVTTQDWEQLSIELQVIHVRIRVQASEVTVSEKITGKLVFFA</sequence>
<dbReference type="Gene3D" id="3.20.20.100">
    <property type="entry name" value="NADP-dependent oxidoreductase domain"/>
    <property type="match status" value="1"/>
</dbReference>
<dbReference type="InterPro" id="IPR036812">
    <property type="entry name" value="NAD(P)_OxRdtase_dom_sf"/>
</dbReference>
<evidence type="ECO:0000313" key="4">
    <source>
        <dbReference type="Proteomes" id="UP000193689"/>
    </source>
</evidence>
<evidence type="ECO:0000259" key="2">
    <source>
        <dbReference type="Pfam" id="PF00248"/>
    </source>
</evidence>
<organism evidence="3 4">
    <name type="scientific">Pseudomassariella vexata</name>
    <dbReference type="NCBI Taxonomy" id="1141098"/>
    <lineage>
        <taxon>Eukaryota</taxon>
        <taxon>Fungi</taxon>
        <taxon>Dikarya</taxon>
        <taxon>Ascomycota</taxon>
        <taxon>Pezizomycotina</taxon>
        <taxon>Sordariomycetes</taxon>
        <taxon>Xylariomycetidae</taxon>
        <taxon>Amphisphaeriales</taxon>
        <taxon>Pseudomassariaceae</taxon>
        <taxon>Pseudomassariella</taxon>
    </lineage>
</organism>
<dbReference type="InterPro" id="IPR018170">
    <property type="entry name" value="Aldo/ket_reductase_CS"/>
</dbReference>
<dbReference type="GeneID" id="63781072"/>
<reference evidence="3 4" key="1">
    <citation type="submission" date="2016-07" db="EMBL/GenBank/DDBJ databases">
        <title>Pervasive Adenine N6-methylation of Active Genes in Fungi.</title>
        <authorList>
            <consortium name="DOE Joint Genome Institute"/>
            <person name="Mondo S.J."/>
            <person name="Dannebaum R.O."/>
            <person name="Kuo R.C."/>
            <person name="Labutti K."/>
            <person name="Haridas S."/>
            <person name="Kuo A."/>
            <person name="Salamov A."/>
            <person name="Ahrendt S.R."/>
            <person name="Lipzen A."/>
            <person name="Sullivan W."/>
            <person name="Andreopoulos W.B."/>
            <person name="Clum A."/>
            <person name="Lindquist E."/>
            <person name="Daum C."/>
            <person name="Ramamoorthy G.K."/>
            <person name="Gryganskyi A."/>
            <person name="Culley D."/>
            <person name="Magnuson J.K."/>
            <person name="James T.Y."/>
            <person name="O'Malley M.A."/>
            <person name="Stajich J.E."/>
            <person name="Spatafora J.W."/>
            <person name="Visel A."/>
            <person name="Grigoriev I.V."/>
        </authorList>
    </citation>
    <scope>NUCLEOTIDE SEQUENCE [LARGE SCALE GENOMIC DNA]</scope>
    <source>
        <strain evidence="3 4">CBS 129021</strain>
    </source>
</reference>
<dbReference type="EMBL" id="MCFJ01000002">
    <property type="protein sequence ID" value="ORY69696.1"/>
    <property type="molecule type" value="Genomic_DNA"/>
</dbReference>
<name>A0A1Y2EEJ7_9PEZI</name>
<feature type="domain" description="NADP-dependent oxidoreductase" evidence="2">
    <location>
        <begin position="2"/>
        <end position="71"/>
    </location>
</feature>
<gene>
    <name evidence="3" type="ORF">BCR38DRAFT_502533</name>
</gene>
<accession>A0A1Y2EEJ7</accession>
<protein>
    <recommendedName>
        <fullName evidence="2">NADP-dependent oxidoreductase domain-containing protein</fullName>
    </recommendedName>
</protein>
<evidence type="ECO:0000313" key="3">
    <source>
        <dbReference type="EMBL" id="ORY69696.1"/>
    </source>
</evidence>
<dbReference type="Pfam" id="PF00248">
    <property type="entry name" value="Aldo_ket_red"/>
    <property type="match status" value="1"/>
</dbReference>
<dbReference type="OrthoDB" id="37537at2759"/>